<protein>
    <submittedName>
        <fullName evidence="12">Amino acid ABC transporter substrate-binding protein, PAAT family /amino acid ABC transporter membrane protein, PAAT family</fullName>
    </submittedName>
</protein>
<evidence type="ECO:0000256" key="3">
    <source>
        <dbReference type="ARBA" id="ARBA00022448"/>
    </source>
</evidence>
<dbReference type="PROSITE" id="PS50928">
    <property type="entry name" value="ABC_TM1"/>
    <property type="match status" value="1"/>
</dbReference>
<feature type="transmembrane region" description="Helical" evidence="9">
    <location>
        <begin position="959"/>
        <end position="978"/>
    </location>
</feature>
<reference evidence="13" key="1">
    <citation type="submission" date="2017-02" db="EMBL/GenBank/DDBJ databases">
        <authorList>
            <person name="Varghese N."/>
            <person name="Submissions S."/>
        </authorList>
    </citation>
    <scope>NUCLEOTIDE SEQUENCE [LARGE SCALE GENOMIC DNA]</scope>
    <source>
        <strain evidence="13">ATCC BAA-34</strain>
    </source>
</reference>
<evidence type="ECO:0000256" key="8">
    <source>
        <dbReference type="ARBA" id="ARBA00023136"/>
    </source>
</evidence>
<evidence type="ECO:0000256" key="5">
    <source>
        <dbReference type="ARBA" id="ARBA00022692"/>
    </source>
</evidence>
<feature type="transmembrane region" description="Helical" evidence="9">
    <location>
        <begin position="832"/>
        <end position="853"/>
    </location>
</feature>
<keyword evidence="13" id="KW-1185">Reference proteome</keyword>
<dbReference type="Proteomes" id="UP000190102">
    <property type="component" value="Unassembled WGS sequence"/>
</dbReference>
<dbReference type="GO" id="GO:0043190">
    <property type="term" value="C:ATP-binding cassette (ABC) transporter complex"/>
    <property type="evidence" value="ECO:0007669"/>
    <property type="project" value="InterPro"/>
</dbReference>
<evidence type="ECO:0000259" key="11">
    <source>
        <dbReference type="PROSITE" id="PS50928"/>
    </source>
</evidence>
<dbReference type="InterPro" id="IPR001638">
    <property type="entry name" value="Solute-binding_3/MltF_N"/>
</dbReference>
<dbReference type="NCBIfam" id="TIGR01726">
    <property type="entry name" value="HEQRo_perm_3TM"/>
    <property type="match status" value="1"/>
</dbReference>
<feature type="transmembrane region" description="Helical" evidence="9">
    <location>
        <begin position="859"/>
        <end position="878"/>
    </location>
</feature>
<organism evidence="12 13">
    <name type="scientific">Trichlorobacter thiogenes</name>
    <dbReference type="NCBI Taxonomy" id="115783"/>
    <lineage>
        <taxon>Bacteria</taxon>
        <taxon>Pseudomonadati</taxon>
        <taxon>Thermodesulfobacteriota</taxon>
        <taxon>Desulfuromonadia</taxon>
        <taxon>Geobacterales</taxon>
        <taxon>Geobacteraceae</taxon>
        <taxon>Trichlorobacter</taxon>
    </lineage>
</organism>
<proteinExistence type="inferred from homology"/>
<dbReference type="Gene3D" id="1.10.3720.10">
    <property type="entry name" value="MetI-like"/>
    <property type="match status" value="1"/>
</dbReference>
<keyword evidence="7 9" id="KW-1133">Transmembrane helix</keyword>
<evidence type="ECO:0000256" key="1">
    <source>
        <dbReference type="ARBA" id="ARBA00004429"/>
    </source>
</evidence>
<dbReference type="OrthoDB" id="6192933at2"/>
<keyword evidence="5 9" id="KW-0812">Transmembrane</keyword>
<evidence type="ECO:0000256" key="10">
    <source>
        <dbReference type="SAM" id="SignalP"/>
    </source>
</evidence>
<dbReference type="EMBL" id="FUWR01000012">
    <property type="protein sequence ID" value="SJZ99135.1"/>
    <property type="molecule type" value="Genomic_DNA"/>
</dbReference>
<evidence type="ECO:0000256" key="6">
    <source>
        <dbReference type="ARBA" id="ARBA00022729"/>
    </source>
</evidence>
<keyword evidence="8 9" id="KW-0472">Membrane</keyword>
<dbReference type="SUPFAM" id="SSF53850">
    <property type="entry name" value="Periplasmic binding protein-like II"/>
    <property type="match status" value="4"/>
</dbReference>
<sequence length="1000" mass="109198">MKKILLTTVSLLLLILCAAGCSKTEKTITRLDDAKTAKIGVMTGTTGEEITKARFPNAQVKSFDDVMDAVAALKSGQLEAIVTALPTAVQVSKVNKEFTTLPEPLDNEDTAIALRKADSQLLADLNRIISDLQADGTLASMRKRWLKADTGPYEELKLTPPTSGKLLKIGVSATREPLSFVDKDGRVTGHDGELARLISIKLNRPIEFSNMKFMALIPALQSGKVDMILSGMTATDERKKAVNFTRPYFANAQVMLVKNAVKTAAASDDSLAGLGNKRICVLNGSAGDLAARKNFPGAQFQTFTAAADAALAIKANKADAFIYDKSVLLNLVVKNPELVILDKPVAKLEVAAAIKKENSQLLAEINRALQNLKTEGDLQRLRQKWVDAKYSATPTLSATDTTAANGVLKMGTCANLEPFSFQSNGKLTGLDIELSQLIGKQLGKKVQIVDMNFEALIPALQSGKIDFALSNFNVTDERKKLINFSAPYITNDIGALVRRSDLPSSSGTTGAKPEKAGGLLRTADDLKDKRIGVLLGSVHDTYATKQYPQATILQYKSPPDLILAVKSGKVDAAFYTHETLLEVLRQDKELALLGKPLFSVPIAVGFNKGNDALKDQFNTFLRQIKSNGQFNDMVTRWILQGSTQMPNIDNTKNNGRLVIGIVSDKGMPFTIIKDNKMIGFDVELAERFAAYLGKEPVFADMEFGSLIAAASTNKIDAIFSTLMITDERKKQVAFSEPYYELGASVFALKKNTADADTTSHGPKLAAPSFITNLVASFQSNIIHEKRYLLILDGLKTTVIISIFATIFGTLLGALVCFMRMAQSNLLNLPAKLYIAILRGTPVLVLLMLIFYVVFASVNINPVIVAIIAFGMNFAAYTAEIFRTGIEGVEKGQTEAGISLGFTKTSTFFHIVLPQMVRRILPVYKGEFISLVKMTSIVGYIAVQDLTKASDIIRSRTFDAFFPLVMVAILYFLISWFLMQSLEYLERVTDPKFKKKKVANQ</sequence>
<dbReference type="InterPro" id="IPR001320">
    <property type="entry name" value="Iontro_rcpt_C"/>
</dbReference>
<dbReference type="Gene3D" id="3.40.190.10">
    <property type="entry name" value="Periplasmic binding protein-like II"/>
    <property type="match status" value="6"/>
</dbReference>
<keyword evidence="6 10" id="KW-0732">Signal</keyword>
<dbReference type="InterPro" id="IPR000515">
    <property type="entry name" value="MetI-like"/>
</dbReference>
<dbReference type="Pfam" id="PF00497">
    <property type="entry name" value="SBP_bac_3"/>
    <property type="match status" value="3"/>
</dbReference>
<evidence type="ECO:0000313" key="12">
    <source>
        <dbReference type="EMBL" id="SJZ99135.1"/>
    </source>
</evidence>
<evidence type="ECO:0000256" key="9">
    <source>
        <dbReference type="RuleBase" id="RU363032"/>
    </source>
</evidence>
<name>A0A1T4Q5U0_9BACT</name>
<dbReference type="AlphaFoldDB" id="A0A1T4Q5U0"/>
<feature type="domain" description="ABC transmembrane type-1" evidence="11">
    <location>
        <begin position="794"/>
        <end position="982"/>
    </location>
</feature>
<feature type="chain" id="PRO_5012391335" evidence="10">
    <location>
        <begin position="19"/>
        <end position="1000"/>
    </location>
</feature>
<dbReference type="RefSeq" id="WP_078790521.1">
    <property type="nucleotide sequence ID" value="NZ_FUWR01000012.1"/>
</dbReference>
<evidence type="ECO:0000256" key="7">
    <source>
        <dbReference type="ARBA" id="ARBA00022989"/>
    </source>
</evidence>
<dbReference type="InterPro" id="IPR035906">
    <property type="entry name" value="MetI-like_sf"/>
</dbReference>
<dbReference type="SUPFAM" id="SSF161098">
    <property type="entry name" value="MetI-like"/>
    <property type="match status" value="1"/>
</dbReference>
<feature type="signal peptide" evidence="10">
    <location>
        <begin position="1"/>
        <end position="18"/>
    </location>
</feature>
<dbReference type="InterPro" id="IPR010065">
    <property type="entry name" value="AA_ABC_transptr_permease_3TM"/>
</dbReference>
<dbReference type="CDD" id="cd06261">
    <property type="entry name" value="TM_PBP2"/>
    <property type="match status" value="1"/>
</dbReference>
<evidence type="ECO:0000313" key="13">
    <source>
        <dbReference type="Proteomes" id="UP000190102"/>
    </source>
</evidence>
<dbReference type="STRING" id="115783.SAMN02745119_02248"/>
<gene>
    <name evidence="12" type="ORF">SAMN02745119_02248</name>
</gene>
<evidence type="ECO:0000256" key="2">
    <source>
        <dbReference type="ARBA" id="ARBA00010072"/>
    </source>
</evidence>
<comment type="similarity">
    <text evidence="2">Belongs to the binding-protein-dependent transport system permease family. HisMQ subfamily.</text>
</comment>
<dbReference type="PANTHER" id="PTHR35936">
    <property type="entry name" value="MEMBRANE-BOUND LYTIC MUREIN TRANSGLYCOSYLASE F"/>
    <property type="match status" value="1"/>
</dbReference>
<dbReference type="GO" id="GO:0015276">
    <property type="term" value="F:ligand-gated monoatomic ion channel activity"/>
    <property type="evidence" value="ECO:0007669"/>
    <property type="project" value="InterPro"/>
</dbReference>
<comment type="subcellular location">
    <subcellularLocation>
        <location evidence="1">Cell inner membrane</location>
        <topology evidence="1">Multi-pass membrane protein</topology>
    </subcellularLocation>
    <subcellularLocation>
        <location evidence="9">Cell membrane</location>
        <topology evidence="9">Multi-pass membrane protein</topology>
    </subcellularLocation>
</comment>
<evidence type="ECO:0000256" key="4">
    <source>
        <dbReference type="ARBA" id="ARBA00022475"/>
    </source>
</evidence>
<dbReference type="Pfam" id="PF00528">
    <property type="entry name" value="BPD_transp_1"/>
    <property type="match status" value="1"/>
</dbReference>
<accession>A0A1T4Q5U0</accession>
<keyword evidence="3 9" id="KW-0813">Transport</keyword>
<feature type="transmembrane region" description="Helical" evidence="9">
    <location>
        <begin position="798"/>
        <end position="820"/>
    </location>
</feature>
<dbReference type="SMART" id="SM00079">
    <property type="entry name" value="PBPe"/>
    <property type="match status" value="1"/>
</dbReference>
<keyword evidence="4" id="KW-1003">Cell membrane</keyword>
<dbReference type="PANTHER" id="PTHR35936:SF17">
    <property type="entry name" value="ARGININE-BINDING EXTRACELLULAR PROTEIN ARTP"/>
    <property type="match status" value="1"/>
</dbReference>
<dbReference type="SMART" id="SM00062">
    <property type="entry name" value="PBPb"/>
    <property type="match status" value="4"/>
</dbReference>